<proteinExistence type="predicted"/>
<name>A0ABQ8FBD5_9FUNG</name>
<protein>
    <submittedName>
        <fullName evidence="1">Uncharacterized protein</fullName>
    </submittedName>
</protein>
<accession>A0ABQ8FBD5</accession>
<organism evidence="1 2">
    <name type="scientific">Batrachochytrium salamandrivorans</name>
    <dbReference type="NCBI Taxonomy" id="1357716"/>
    <lineage>
        <taxon>Eukaryota</taxon>
        <taxon>Fungi</taxon>
        <taxon>Fungi incertae sedis</taxon>
        <taxon>Chytridiomycota</taxon>
        <taxon>Chytridiomycota incertae sedis</taxon>
        <taxon>Chytridiomycetes</taxon>
        <taxon>Rhizophydiales</taxon>
        <taxon>Rhizophydiales incertae sedis</taxon>
        <taxon>Batrachochytrium</taxon>
    </lineage>
</organism>
<comment type="caution">
    <text evidence="1">The sequence shown here is derived from an EMBL/GenBank/DDBJ whole genome shotgun (WGS) entry which is preliminary data.</text>
</comment>
<evidence type="ECO:0000313" key="2">
    <source>
        <dbReference type="Proteomes" id="UP001648503"/>
    </source>
</evidence>
<dbReference type="EMBL" id="JAFCIX010000344">
    <property type="protein sequence ID" value="KAH6593876.1"/>
    <property type="molecule type" value="Genomic_DNA"/>
</dbReference>
<gene>
    <name evidence="1" type="ORF">BASA50_007101</name>
</gene>
<evidence type="ECO:0000313" key="1">
    <source>
        <dbReference type="EMBL" id="KAH6593876.1"/>
    </source>
</evidence>
<sequence>MQTVFPFATGVWGLDPNQSRIELVQIQALETLTCILSNARTALQATMSHNLYLLRNVLTAKVLVSPSIKLDSKILAQIGEQRPQNKIRPDHWVPFLVVTGFKDARTVEGLQNAIAPPLAYYGPKERLPLSIKGSPFPGWSIPEKVTERTLSLCSELCRDRRVHNEVYGTGAVNRTLAKRVDSTLTSKSLDISEMGDLEPILSYTMWWERDEFRCIADTTNNGWPSFVEHKKLKLQRGRFPIWPKGSNVVDSVW</sequence>
<reference evidence="1 2" key="1">
    <citation type="submission" date="2021-02" db="EMBL/GenBank/DDBJ databases">
        <title>Variation within the Batrachochytrium salamandrivorans European outbreak.</title>
        <authorList>
            <person name="Kelly M."/>
            <person name="Pasmans F."/>
            <person name="Shea T.P."/>
            <person name="Munoz J.F."/>
            <person name="Carranza S."/>
            <person name="Cuomo C.A."/>
            <person name="Martel A."/>
        </authorList>
    </citation>
    <scope>NUCLEOTIDE SEQUENCE [LARGE SCALE GENOMIC DNA]</scope>
    <source>
        <strain evidence="1 2">AMFP18/2</strain>
    </source>
</reference>
<dbReference type="Proteomes" id="UP001648503">
    <property type="component" value="Unassembled WGS sequence"/>
</dbReference>
<keyword evidence="2" id="KW-1185">Reference proteome</keyword>